<comment type="catalytic activity">
    <reaction evidence="1">
        <text>2-phosphoglycolate + H2O = glycolate + phosphate</text>
        <dbReference type="Rhea" id="RHEA:14369"/>
        <dbReference type="ChEBI" id="CHEBI:15377"/>
        <dbReference type="ChEBI" id="CHEBI:29805"/>
        <dbReference type="ChEBI" id="CHEBI:43474"/>
        <dbReference type="ChEBI" id="CHEBI:58033"/>
        <dbReference type="EC" id="3.1.3.18"/>
    </reaction>
</comment>
<dbReference type="EMBL" id="JASHIE010000001">
    <property type="protein sequence ID" value="MDI9873369.1"/>
    <property type="molecule type" value="Genomic_DNA"/>
</dbReference>
<evidence type="ECO:0000256" key="4">
    <source>
        <dbReference type="ARBA" id="ARBA00013078"/>
    </source>
</evidence>
<dbReference type="EC" id="3.1.3.18" evidence="4"/>
<dbReference type="InterPro" id="IPR050155">
    <property type="entry name" value="HAD-like_hydrolase_sf"/>
</dbReference>
<dbReference type="Pfam" id="PF13419">
    <property type="entry name" value="HAD_2"/>
    <property type="match status" value="1"/>
</dbReference>
<keyword evidence="6" id="KW-1185">Reference proteome</keyword>
<dbReference type="Gene3D" id="1.10.150.240">
    <property type="entry name" value="Putative phosphatase, domain 2"/>
    <property type="match status" value="1"/>
</dbReference>
<comment type="pathway">
    <text evidence="2">Organic acid metabolism; glycolate biosynthesis; glycolate from 2-phosphoglycolate: step 1/1.</text>
</comment>
<protein>
    <recommendedName>
        <fullName evidence="4">phosphoglycolate phosphatase</fullName>
        <ecNumber evidence="4">3.1.3.18</ecNumber>
    </recommendedName>
</protein>
<organism evidence="5 6">
    <name type="scientific">Flectobacillus rivi</name>
    <dbReference type="NCBI Taxonomy" id="2984209"/>
    <lineage>
        <taxon>Bacteria</taxon>
        <taxon>Pseudomonadati</taxon>
        <taxon>Bacteroidota</taxon>
        <taxon>Cytophagia</taxon>
        <taxon>Cytophagales</taxon>
        <taxon>Flectobacillaceae</taxon>
        <taxon>Flectobacillus</taxon>
    </lineage>
</organism>
<evidence type="ECO:0000256" key="1">
    <source>
        <dbReference type="ARBA" id="ARBA00000830"/>
    </source>
</evidence>
<dbReference type="PANTHER" id="PTHR43434:SF1">
    <property type="entry name" value="PHOSPHOGLYCOLATE PHOSPHATASE"/>
    <property type="match status" value="1"/>
</dbReference>
<dbReference type="InterPro" id="IPR041492">
    <property type="entry name" value="HAD_2"/>
</dbReference>
<evidence type="ECO:0000313" key="5">
    <source>
        <dbReference type="EMBL" id="MDI9873369.1"/>
    </source>
</evidence>
<proteinExistence type="inferred from homology"/>
<comment type="caution">
    <text evidence="5">The sequence shown here is derived from an EMBL/GenBank/DDBJ whole genome shotgun (WGS) entry which is preliminary data.</text>
</comment>
<dbReference type="Proteomes" id="UP001225761">
    <property type="component" value="Unassembled WGS sequence"/>
</dbReference>
<gene>
    <name evidence="5" type="ORF">QM481_02465</name>
</gene>
<name>A0ABT6YY87_9BACT</name>
<evidence type="ECO:0000313" key="6">
    <source>
        <dbReference type="Proteomes" id="UP001225761"/>
    </source>
</evidence>
<dbReference type="RefSeq" id="WP_283380530.1">
    <property type="nucleotide sequence ID" value="NZ_JASHIE010000001.1"/>
</dbReference>
<evidence type="ECO:0000256" key="3">
    <source>
        <dbReference type="ARBA" id="ARBA00006171"/>
    </source>
</evidence>
<dbReference type="SFLD" id="SFLDS00003">
    <property type="entry name" value="Haloacid_Dehalogenase"/>
    <property type="match status" value="1"/>
</dbReference>
<comment type="similarity">
    <text evidence="3">Belongs to the HAD-like hydrolase superfamily. CbbY/CbbZ/Gph/YieH family.</text>
</comment>
<dbReference type="PANTHER" id="PTHR43434">
    <property type="entry name" value="PHOSPHOGLYCOLATE PHOSPHATASE"/>
    <property type="match status" value="1"/>
</dbReference>
<dbReference type="Gene3D" id="3.40.50.1000">
    <property type="entry name" value="HAD superfamily/HAD-like"/>
    <property type="match status" value="1"/>
</dbReference>
<dbReference type="CDD" id="cd01427">
    <property type="entry name" value="HAD_like"/>
    <property type="match status" value="1"/>
</dbReference>
<accession>A0ABT6YY87</accession>
<dbReference type="SUPFAM" id="SSF56784">
    <property type="entry name" value="HAD-like"/>
    <property type="match status" value="1"/>
</dbReference>
<sequence>MKSILKFKVLLWDFDGVIMDSMPIRGRGFEEVLLEYPKEQVKKLMAFHNSNGGLSRYVKFRYFFEVIRGEVVSEERVLQLAGSFSNIMFDLLLDKSLLISDSVEFIKDKSDKFQMHIVSGSDGKELTSICEAIGLANFFKTINGSPTPKTELVKNILQNFNYNPQDVALIGDSINDFDAAVANGITFIAYNNIELFKMTDNYIKSFKDLDS</sequence>
<evidence type="ECO:0000256" key="2">
    <source>
        <dbReference type="ARBA" id="ARBA00004818"/>
    </source>
</evidence>
<dbReference type="InterPro" id="IPR023214">
    <property type="entry name" value="HAD_sf"/>
</dbReference>
<reference evidence="5 6" key="1">
    <citation type="submission" date="2023-05" db="EMBL/GenBank/DDBJ databases">
        <title>Novel species of genus Flectobacillus isolated from stream in China.</title>
        <authorList>
            <person name="Lu H."/>
        </authorList>
    </citation>
    <scope>NUCLEOTIDE SEQUENCE [LARGE SCALE GENOMIC DNA]</scope>
    <source>
        <strain evidence="5 6">LFS242W</strain>
    </source>
</reference>
<dbReference type="InterPro" id="IPR036412">
    <property type="entry name" value="HAD-like_sf"/>
</dbReference>
<dbReference type="InterPro" id="IPR023198">
    <property type="entry name" value="PGP-like_dom2"/>
</dbReference>
<dbReference type="SFLD" id="SFLDG01129">
    <property type="entry name" value="C1.5:_HAD__Beta-PGM__Phosphata"/>
    <property type="match status" value="1"/>
</dbReference>